<reference evidence="1 3" key="2">
    <citation type="submission" date="2018-11" db="EMBL/GenBank/DDBJ databases">
        <authorList>
            <consortium name="Pathogen Informatics"/>
        </authorList>
    </citation>
    <scope>NUCLEOTIDE SEQUENCE [LARGE SCALE GENOMIC DNA]</scope>
</reference>
<dbReference type="WBParaSite" id="DME_0000596701-mRNA-1">
    <property type="protein sequence ID" value="DME_0000596701-mRNA-1"/>
    <property type="gene ID" value="DME_0000596701"/>
</dbReference>
<gene>
    <name evidence="1" type="ORF">DME_LOCUS906</name>
</gene>
<dbReference type="Proteomes" id="UP000274756">
    <property type="component" value="Unassembled WGS sequence"/>
</dbReference>
<name>A0A0N4UEY6_DRAME</name>
<dbReference type="Proteomes" id="UP000038040">
    <property type="component" value="Unplaced"/>
</dbReference>
<protein>
    <submittedName>
        <fullName evidence="4">Pentatricopeptide repeat-containing protein</fullName>
    </submittedName>
</protein>
<evidence type="ECO:0000313" key="2">
    <source>
        <dbReference type="Proteomes" id="UP000038040"/>
    </source>
</evidence>
<evidence type="ECO:0000313" key="3">
    <source>
        <dbReference type="Proteomes" id="UP000274756"/>
    </source>
</evidence>
<evidence type="ECO:0000313" key="4">
    <source>
        <dbReference type="WBParaSite" id="DME_0000596701-mRNA-1"/>
    </source>
</evidence>
<proteinExistence type="predicted"/>
<accession>A0A0N4UEY6</accession>
<organism evidence="2 4">
    <name type="scientific">Dracunculus medinensis</name>
    <name type="common">Guinea worm</name>
    <dbReference type="NCBI Taxonomy" id="318479"/>
    <lineage>
        <taxon>Eukaryota</taxon>
        <taxon>Metazoa</taxon>
        <taxon>Ecdysozoa</taxon>
        <taxon>Nematoda</taxon>
        <taxon>Chromadorea</taxon>
        <taxon>Rhabditida</taxon>
        <taxon>Spirurina</taxon>
        <taxon>Dracunculoidea</taxon>
        <taxon>Dracunculidae</taxon>
        <taxon>Dracunculus</taxon>
    </lineage>
</organism>
<reference evidence="4" key="1">
    <citation type="submission" date="2017-02" db="UniProtKB">
        <authorList>
            <consortium name="WormBaseParasite"/>
        </authorList>
    </citation>
    <scope>IDENTIFICATION</scope>
</reference>
<dbReference type="AlphaFoldDB" id="A0A0N4UEY6"/>
<dbReference type="EMBL" id="UYYG01000010">
    <property type="protein sequence ID" value="VDN50933.1"/>
    <property type="molecule type" value="Genomic_DNA"/>
</dbReference>
<evidence type="ECO:0000313" key="1">
    <source>
        <dbReference type="EMBL" id="VDN50933.1"/>
    </source>
</evidence>
<sequence length="142" mass="16073">MCTNQLTKTARYTCSSGISNFAHKRAAAASAIPQANVQLQRQRFRRQTCSCSVNDSADKRAAAASAIPQANVQLQRQRFRRDGFMPKLNYGMRREISKCKSKDSLEHFVEKKDYATLSFLKKICTSAAEISRNRRILSSLHK</sequence>
<keyword evidence="3" id="KW-1185">Reference proteome</keyword>